<name>A0ABV5HTM5_9VIBR</name>
<evidence type="ECO:0000313" key="2">
    <source>
        <dbReference type="EMBL" id="MFB9137305.1"/>
    </source>
</evidence>
<feature type="region of interest" description="Disordered" evidence="1">
    <location>
        <begin position="121"/>
        <end position="140"/>
    </location>
</feature>
<sequence length="140" mass="15729">MSKRLCKMNHREIRSELGDIEKLVTKPNFMCLSCARSSSDKASLCKAKALTASEAIPITVLEPAKTNNQPMLVEMSPKKAKQQKKALKKAKKRDKKLHKLLKAQRKLVKKQQKLHRQLTKLEQGVTMTSSPSGEANLALH</sequence>
<dbReference type="RefSeq" id="WP_390196674.1">
    <property type="nucleotide sequence ID" value="NZ_JBHMEP010000011.1"/>
</dbReference>
<gene>
    <name evidence="2" type="ORF">ACFFUV_20280</name>
</gene>
<keyword evidence="3" id="KW-1185">Reference proteome</keyword>
<organism evidence="2 3">
    <name type="scientific">Vibrio olivae</name>
    <dbReference type="NCBI Taxonomy" id="1243002"/>
    <lineage>
        <taxon>Bacteria</taxon>
        <taxon>Pseudomonadati</taxon>
        <taxon>Pseudomonadota</taxon>
        <taxon>Gammaproteobacteria</taxon>
        <taxon>Vibrionales</taxon>
        <taxon>Vibrionaceae</taxon>
        <taxon>Vibrio</taxon>
    </lineage>
</organism>
<dbReference type="EMBL" id="JBHMEP010000011">
    <property type="protein sequence ID" value="MFB9137305.1"/>
    <property type="molecule type" value="Genomic_DNA"/>
</dbReference>
<protein>
    <submittedName>
        <fullName evidence="2">Uncharacterized protein</fullName>
    </submittedName>
</protein>
<feature type="compositionally biased region" description="Basic residues" evidence="1">
    <location>
        <begin position="78"/>
        <end position="95"/>
    </location>
</feature>
<feature type="region of interest" description="Disordered" evidence="1">
    <location>
        <begin position="69"/>
        <end position="95"/>
    </location>
</feature>
<evidence type="ECO:0000313" key="3">
    <source>
        <dbReference type="Proteomes" id="UP001589645"/>
    </source>
</evidence>
<dbReference type="Proteomes" id="UP001589645">
    <property type="component" value="Unassembled WGS sequence"/>
</dbReference>
<evidence type="ECO:0000256" key="1">
    <source>
        <dbReference type="SAM" id="MobiDB-lite"/>
    </source>
</evidence>
<proteinExistence type="predicted"/>
<accession>A0ABV5HTM5</accession>
<comment type="caution">
    <text evidence="2">The sequence shown here is derived from an EMBL/GenBank/DDBJ whole genome shotgun (WGS) entry which is preliminary data.</text>
</comment>
<reference evidence="2 3" key="1">
    <citation type="submission" date="2024-09" db="EMBL/GenBank/DDBJ databases">
        <authorList>
            <person name="Sun Q."/>
            <person name="Mori K."/>
        </authorList>
    </citation>
    <scope>NUCLEOTIDE SEQUENCE [LARGE SCALE GENOMIC DNA]</scope>
    <source>
        <strain evidence="2 3">CECT 8064</strain>
    </source>
</reference>